<organism evidence="7 8">
    <name type="scientific">Anthostomella pinea</name>
    <dbReference type="NCBI Taxonomy" id="933095"/>
    <lineage>
        <taxon>Eukaryota</taxon>
        <taxon>Fungi</taxon>
        <taxon>Dikarya</taxon>
        <taxon>Ascomycota</taxon>
        <taxon>Pezizomycotina</taxon>
        <taxon>Sordariomycetes</taxon>
        <taxon>Xylariomycetidae</taxon>
        <taxon>Xylariales</taxon>
        <taxon>Xylariaceae</taxon>
        <taxon>Anthostomella</taxon>
    </lineage>
</organism>
<keyword evidence="4 5" id="KW-0472">Membrane</keyword>
<evidence type="ECO:0000256" key="3">
    <source>
        <dbReference type="ARBA" id="ARBA00022989"/>
    </source>
</evidence>
<evidence type="ECO:0000256" key="2">
    <source>
        <dbReference type="ARBA" id="ARBA00022692"/>
    </source>
</evidence>
<dbReference type="InterPro" id="IPR045863">
    <property type="entry name" value="CorA_TM1_TM2"/>
</dbReference>
<dbReference type="InterPro" id="IPR002523">
    <property type="entry name" value="MgTranspt_CorA/ZnTranspt_ZntB"/>
</dbReference>
<dbReference type="Proteomes" id="UP001295740">
    <property type="component" value="Unassembled WGS sequence"/>
</dbReference>
<evidence type="ECO:0000259" key="6">
    <source>
        <dbReference type="Pfam" id="PF26616"/>
    </source>
</evidence>
<feature type="transmembrane region" description="Helical" evidence="5">
    <location>
        <begin position="334"/>
        <end position="354"/>
    </location>
</feature>
<comment type="subcellular location">
    <subcellularLocation>
        <location evidence="1">Membrane</location>
        <topology evidence="1">Multi-pass membrane protein</topology>
    </subcellularLocation>
</comment>
<dbReference type="EMBL" id="CAUWAG010000006">
    <property type="protein sequence ID" value="CAJ2504033.1"/>
    <property type="molecule type" value="Genomic_DNA"/>
</dbReference>
<keyword evidence="8" id="KW-1185">Reference proteome</keyword>
<dbReference type="Gene3D" id="1.20.58.340">
    <property type="entry name" value="Magnesium transport protein CorA, transmembrane region"/>
    <property type="match status" value="1"/>
</dbReference>
<evidence type="ECO:0000313" key="8">
    <source>
        <dbReference type="Proteomes" id="UP001295740"/>
    </source>
</evidence>
<gene>
    <name evidence="7" type="ORF">KHLLAP_LOCUS4501</name>
</gene>
<accession>A0AAI8YE77</accession>
<evidence type="ECO:0000256" key="4">
    <source>
        <dbReference type="ARBA" id="ARBA00023136"/>
    </source>
</evidence>
<dbReference type="GO" id="GO:0046873">
    <property type="term" value="F:metal ion transmembrane transporter activity"/>
    <property type="evidence" value="ECO:0007669"/>
    <property type="project" value="InterPro"/>
</dbReference>
<reference evidence="7" key="1">
    <citation type="submission" date="2023-10" db="EMBL/GenBank/DDBJ databases">
        <authorList>
            <person name="Hackl T."/>
        </authorList>
    </citation>
    <scope>NUCLEOTIDE SEQUENCE</scope>
</reference>
<dbReference type="AlphaFoldDB" id="A0AAI8YE77"/>
<proteinExistence type="predicted"/>
<keyword evidence="3 5" id="KW-1133">Transmembrane helix</keyword>
<name>A0AAI8YE77_9PEZI</name>
<dbReference type="Pfam" id="PF26616">
    <property type="entry name" value="CorA-like"/>
    <property type="match status" value="1"/>
</dbReference>
<evidence type="ECO:0000256" key="1">
    <source>
        <dbReference type="ARBA" id="ARBA00004141"/>
    </source>
</evidence>
<feature type="transmembrane region" description="Helical" evidence="5">
    <location>
        <begin position="374"/>
        <end position="396"/>
    </location>
</feature>
<dbReference type="SUPFAM" id="SSF144083">
    <property type="entry name" value="Magnesium transport protein CorA, transmembrane region"/>
    <property type="match status" value="1"/>
</dbReference>
<dbReference type="Pfam" id="PF01544">
    <property type="entry name" value="CorA"/>
    <property type="match status" value="1"/>
</dbReference>
<feature type="domain" description="CorA-like transporter" evidence="6">
    <location>
        <begin position="5"/>
        <end position="212"/>
    </location>
</feature>
<dbReference type="GO" id="GO:0016020">
    <property type="term" value="C:membrane"/>
    <property type="evidence" value="ECO:0007669"/>
    <property type="project" value="UniProtKB-SubCell"/>
</dbReference>
<keyword evidence="2 5" id="KW-0812">Transmembrane</keyword>
<evidence type="ECO:0000256" key="5">
    <source>
        <dbReference type="SAM" id="Phobius"/>
    </source>
</evidence>
<sequence length="437" mass="49394">MSQPRRCFVEEVAGPIKLIDILHRDGATSRRQWSTADEIEVHLNSADCDKYSHRFASICQRTSWSPLQITQPLLELLVSKHDAHDSFRDITSCFYYRNDDVEENYCQPVTINRTGTTTEISYTIRYPELKSGGREWALRQSGLYHSFDTATAKSVSVLFSCTPNSAAHQKAKELLLAGGDDAPAKLRNPSWIHEVLFAAYYPAWRPYIASLELKLLPIEPLRVGYDNLSALVSLENRFLQIPQFLSHGEDVLRELVSVFGQDRAAAGVGPLPTAAVVLQLENYRRRAQACSRTATSLHRRSQTTAQLLSDTLSFGDQIVAKEQNGSMLQLNKSAVFLTTLTLFYLPASFVATFFGMNFFDLDQQVGRIVSTPTIWIYIVTSIALTAMTFSVYYWVLHHDDSVVRRMSPKVHIVDWRGLTRRLTMKGGNRMKFESAPV</sequence>
<evidence type="ECO:0000313" key="7">
    <source>
        <dbReference type="EMBL" id="CAJ2504033.1"/>
    </source>
</evidence>
<dbReference type="InterPro" id="IPR058257">
    <property type="entry name" value="CorA-like_dom"/>
</dbReference>
<comment type="caution">
    <text evidence="7">The sequence shown here is derived from an EMBL/GenBank/DDBJ whole genome shotgun (WGS) entry which is preliminary data.</text>
</comment>
<protein>
    <submittedName>
        <fullName evidence="7">Uu.00g114270.m01.CDS01</fullName>
    </submittedName>
</protein>